<evidence type="ECO:0000256" key="2">
    <source>
        <dbReference type="ARBA" id="ARBA00023125"/>
    </source>
</evidence>
<dbReference type="PANTHER" id="PTHR24567:SF26">
    <property type="entry name" value="REGULATORY PROTEIN YEIL"/>
    <property type="match status" value="1"/>
</dbReference>
<dbReference type="PRINTS" id="PR00034">
    <property type="entry name" value="HTHCRP"/>
</dbReference>
<evidence type="ECO:0000313" key="7">
    <source>
        <dbReference type="EMBL" id="MCX7570135.1"/>
    </source>
</evidence>
<keyword evidence="3" id="KW-0010">Activator</keyword>
<evidence type="ECO:0000256" key="4">
    <source>
        <dbReference type="ARBA" id="ARBA00023163"/>
    </source>
</evidence>
<dbReference type="InterPro" id="IPR012318">
    <property type="entry name" value="HTH_CRP"/>
</dbReference>
<dbReference type="InterPro" id="IPR050397">
    <property type="entry name" value="Env_Response_Regulators"/>
</dbReference>
<dbReference type="PROSITE" id="PS51063">
    <property type="entry name" value="HTH_CRP_2"/>
    <property type="match status" value="1"/>
</dbReference>
<dbReference type="EMBL" id="JAPMLT010000003">
    <property type="protein sequence ID" value="MCX7570135.1"/>
    <property type="molecule type" value="Genomic_DNA"/>
</dbReference>
<dbReference type="CDD" id="cd00038">
    <property type="entry name" value="CAP_ED"/>
    <property type="match status" value="1"/>
</dbReference>
<dbReference type="InterPro" id="IPR014710">
    <property type="entry name" value="RmlC-like_jellyroll"/>
</dbReference>
<dbReference type="SMART" id="SM00100">
    <property type="entry name" value="cNMP"/>
    <property type="match status" value="1"/>
</dbReference>
<dbReference type="Proteomes" id="UP001208017">
    <property type="component" value="Unassembled WGS sequence"/>
</dbReference>
<dbReference type="PROSITE" id="PS50042">
    <property type="entry name" value="CNMP_BINDING_3"/>
    <property type="match status" value="1"/>
</dbReference>
<name>A0ABT3WZQ1_9BACL</name>
<gene>
    <name evidence="7" type="ORF">OS242_09175</name>
</gene>
<keyword evidence="4" id="KW-0804">Transcription</keyword>
<protein>
    <submittedName>
        <fullName evidence="7">Crp/Fnr family transcriptional regulator</fullName>
    </submittedName>
</protein>
<evidence type="ECO:0000259" key="5">
    <source>
        <dbReference type="PROSITE" id="PS50042"/>
    </source>
</evidence>
<dbReference type="RefSeq" id="WP_267151376.1">
    <property type="nucleotide sequence ID" value="NZ_JAPMLT010000003.1"/>
</dbReference>
<dbReference type="Gene3D" id="1.10.10.10">
    <property type="entry name" value="Winged helix-like DNA-binding domain superfamily/Winged helix DNA-binding domain"/>
    <property type="match status" value="1"/>
</dbReference>
<dbReference type="InterPro" id="IPR018335">
    <property type="entry name" value="Tscrpt_reg_HTH_Crp-type_CS"/>
</dbReference>
<dbReference type="Gene3D" id="2.60.120.10">
    <property type="entry name" value="Jelly Rolls"/>
    <property type="match status" value="1"/>
</dbReference>
<dbReference type="Pfam" id="PF13545">
    <property type="entry name" value="HTH_Crp_2"/>
    <property type="match status" value="1"/>
</dbReference>
<accession>A0ABT3WZQ1</accession>
<keyword evidence="1" id="KW-0805">Transcription regulation</keyword>
<dbReference type="PROSITE" id="PS00042">
    <property type="entry name" value="HTH_CRP_1"/>
    <property type="match status" value="1"/>
</dbReference>
<dbReference type="InterPro" id="IPR036388">
    <property type="entry name" value="WH-like_DNA-bd_sf"/>
</dbReference>
<dbReference type="InterPro" id="IPR018490">
    <property type="entry name" value="cNMP-bd_dom_sf"/>
</dbReference>
<evidence type="ECO:0000256" key="3">
    <source>
        <dbReference type="ARBA" id="ARBA00023159"/>
    </source>
</evidence>
<dbReference type="SUPFAM" id="SSF51206">
    <property type="entry name" value="cAMP-binding domain-like"/>
    <property type="match status" value="1"/>
</dbReference>
<dbReference type="PANTHER" id="PTHR24567">
    <property type="entry name" value="CRP FAMILY TRANSCRIPTIONAL REGULATORY PROTEIN"/>
    <property type="match status" value="1"/>
</dbReference>
<evidence type="ECO:0000313" key="8">
    <source>
        <dbReference type="Proteomes" id="UP001208017"/>
    </source>
</evidence>
<keyword evidence="2" id="KW-0238">DNA-binding</keyword>
<dbReference type="Pfam" id="PF00027">
    <property type="entry name" value="cNMP_binding"/>
    <property type="match status" value="1"/>
</dbReference>
<sequence length="230" mass="26221">MIHHETAQMLRTIALFRELNPDEIEKIGGLIIRRELEEKTQIFHQGDPLDTVYFIVSGQVKIFRNDDQGREQVVNILQIGDLFPHAGFFQSRAVYPAHSVMLENGVLLALSTTRFRALIESNPALCLKLMSVMESQYLEQQGRLTEMVMHNTFGRLVLLLVRLSRLHGVRQDDGRVHLSVPLTNQDLASMIGTSRETVNRTISQLKKSGVLEITQDHIMILSPEQLEKQL</sequence>
<dbReference type="InterPro" id="IPR000595">
    <property type="entry name" value="cNMP-bd_dom"/>
</dbReference>
<reference evidence="7 8" key="1">
    <citation type="submission" date="2022-11" db="EMBL/GenBank/DDBJ databases">
        <title>Study of microbial diversity in lake waters.</title>
        <authorList>
            <person name="Zhang J."/>
        </authorList>
    </citation>
    <scope>NUCLEOTIDE SEQUENCE [LARGE SCALE GENOMIC DNA]</scope>
    <source>
        <strain evidence="7 8">DT12</strain>
    </source>
</reference>
<keyword evidence="8" id="KW-1185">Reference proteome</keyword>
<dbReference type="SUPFAM" id="SSF46785">
    <property type="entry name" value="Winged helix' DNA-binding domain"/>
    <property type="match status" value="1"/>
</dbReference>
<comment type="caution">
    <text evidence="7">The sequence shown here is derived from an EMBL/GenBank/DDBJ whole genome shotgun (WGS) entry which is preliminary data.</text>
</comment>
<dbReference type="SMART" id="SM00419">
    <property type="entry name" value="HTH_CRP"/>
    <property type="match status" value="1"/>
</dbReference>
<proteinExistence type="predicted"/>
<dbReference type="InterPro" id="IPR036390">
    <property type="entry name" value="WH_DNA-bd_sf"/>
</dbReference>
<feature type="domain" description="HTH crp-type" evidence="6">
    <location>
        <begin position="150"/>
        <end position="224"/>
    </location>
</feature>
<evidence type="ECO:0000259" key="6">
    <source>
        <dbReference type="PROSITE" id="PS51063"/>
    </source>
</evidence>
<evidence type="ECO:0000256" key="1">
    <source>
        <dbReference type="ARBA" id="ARBA00023015"/>
    </source>
</evidence>
<feature type="domain" description="Cyclic nucleotide-binding" evidence="5">
    <location>
        <begin position="15"/>
        <end position="136"/>
    </location>
</feature>
<organism evidence="7 8">
    <name type="scientific">Tumebacillus lacus</name>
    <dbReference type="NCBI Taxonomy" id="2995335"/>
    <lineage>
        <taxon>Bacteria</taxon>
        <taxon>Bacillati</taxon>
        <taxon>Bacillota</taxon>
        <taxon>Bacilli</taxon>
        <taxon>Bacillales</taxon>
        <taxon>Alicyclobacillaceae</taxon>
        <taxon>Tumebacillus</taxon>
    </lineage>
</organism>